<evidence type="ECO:0000313" key="4">
    <source>
        <dbReference type="EMBL" id="KAK0989275.1"/>
    </source>
</evidence>
<dbReference type="Pfam" id="PF24883">
    <property type="entry name" value="NPHP3_N"/>
    <property type="match status" value="1"/>
</dbReference>
<dbReference type="Pfam" id="PF00023">
    <property type="entry name" value="Ank"/>
    <property type="match status" value="1"/>
</dbReference>
<proteinExistence type="predicted"/>
<dbReference type="EMBL" id="JAUJLE010000075">
    <property type="protein sequence ID" value="KAK0989275.1"/>
    <property type="molecule type" value="Genomic_DNA"/>
</dbReference>
<dbReference type="Gene3D" id="3.40.50.1580">
    <property type="entry name" value="Nucleoside phosphorylase domain"/>
    <property type="match status" value="1"/>
</dbReference>
<comment type="caution">
    <text evidence="4">The sequence shown here is derived from an EMBL/GenBank/DDBJ whole genome shotgun (WGS) entry which is preliminary data.</text>
</comment>
<dbReference type="PROSITE" id="PS50088">
    <property type="entry name" value="ANK_REPEAT"/>
    <property type="match status" value="5"/>
</dbReference>
<dbReference type="Gene3D" id="1.25.40.20">
    <property type="entry name" value="Ankyrin repeat-containing domain"/>
    <property type="match status" value="1"/>
</dbReference>
<dbReference type="AlphaFoldDB" id="A0AAN6KL03"/>
<keyword evidence="5" id="KW-1185">Reference proteome</keyword>
<dbReference type="InterPro" id="IPR035994">
    <property type="entry name" value="Nucleoside_phosphorylase_sf"/>
</dbReference>
<evidence type="ECO:0000313" key="5">
    <source>
        <dbReference type="Proteomes" id="UP001175353"/>
    </source>
</evidence>
<dbReference type="SUPFAM" id="SSF48403">
    <property type="entry name" value="Ankyrin repeat"/>
    <property type="match status" value="1"/>
</dbReference>
<accession>A0AAN6KL03</accession>
<dbReference type="PROSITE" id="PS50837">
    <property type="entry name" value="NACHT"/>
    <property type="match status" value="1"/>
</dbReference>
<dbReference type="PANTHER" id="PTHR46082:SF11">
    <property type="entry name" value="AAA+ ATPASE DOMAIN-CONTAINING PROTEIN-RELATED"/>
    <property type="match status" value="1"/>
</dbReference>
<dbReference type="GO" id="GO:0009116">
    <property type="term" value="P:nucleoside metabolic process"/>
    <property type="evidence" value="ECO:0007669"/>
    <property type="project" value="InterPro"/>
</dbReference>
<name>A0AAN6KL03_9PEZI</name>
<feature type="repeat" description="ANK" evidence="2">
    <location>
        <begin position="1016"/>
        <end position="1048"/>
    </location>
</feature>
<sequence>MSSTAEPHSSEAYTVAWIAALPHERAAGMMMLDERYRQSPKDFSKNESDPNTYSWGRIGHHYVVIASLPAGEYGTTTTAITVQGLRSSLPHIRIGLLVGIGAGVPGEKHHADGTVTIQRDIRLGDVVVSNPDGANGGVVQYDFIKAKKSMELKGFLNSPPQALRNALAALQAEHELEDSKIAEFVAESLKKHPKAATPYSRPAADTDRLFKAAYHHPGGETCQSCSQAEQVGRSSRETPEIHYGTIASGNTLVKDAQYRDEIVSWLKTQNVDPLCFEMEAAGLMNTFPCMVIRGICDYGDSHKNDDWQRYAALAAAAFAKEFLGIVDAEEVRRTPELRRVLENIDLKVDEVLATGRSTHVMIEQSTTNTQRDKAYQWLSPPDPSTNHNKALQQRHAGTGHWFVKGETFSSFKDGAVPILWLHGIPGCGKTVLSSTIIEDLRGSSGTTATALLYFYFVFDDQRKQTFDSALRSLVCQMAHQSDSAFDQLDHLRRNGQPSTQDLSQTLEKMLNGGGRVTIALDALDECTTRDELLKWIQQLIASKSGSVQMIVTSRKEYDINLVLEKFVGQEATIPLQQDDVDVDIGAYVHARIRTDSDWERWRSKPQVQHDIEVGLMEKAKGMFRWAACQLDSLAKCVSRPQLNQALATLPATLDGTYARILDQIPDEYRQDSIRLLQVLTWSPRPLRIEELVDFLAVDLHNEPGFDVENRMPVPREIARLCSSLVTIVEASRDSGEWDMDWEEINSEEEEEGKYEIGAQGGQMTREMRLAHFSVKEYLISERLDERYQAHLREMPSAACIASASLTYLLNIGGGIDLAELKTRFPLAHYSARYWTNFAALAETSDDSIPELEMRLLSDRHACARWLSLYDPQFPWREEPRNRRGPLQPLYYTALCGLERSTSALIDKSVDVDAQGGEYGNALQAACAKEHEKIAEMLLSHSANVNARGGFYGDALQAACAEGHEKIVEMLLSNGADVHAQGGHYGNALQAACIRGYEKIAEMLLRNGADVNAQGGDFGSALQAACVRGYEKIAEMLLRNGADVNAQGGDFGSALQAACGRGSEKIAEILLSHGADVNARGGYYGSALNVACSHGHESIAEWLLDNGANVNAQSEGEFSNAVSAARTGCHEHIVEMLLARGSDPPAPSHRDRR</sequence>
<feature type="repeat" description="ANK" evidence="2">
    <location>
        <begin position="1082"/>
        <end position="1114"/>
    </location>
</feature>
<dbReference type="InterPro" id="IPR027417">
    <property type="entry name" value="P-loop_NTPase"/>
</dbReference>
<dbReference type="GO" id="GO:0003824">
    <property type="term" value="F:catalytic activity"/>
    <property type="evidence" value="ECO:0007669"/>
    <property type="project" value="InterPro"/>
</dbReference>
<dbReference type="InterPro" id="IPR056884">
    <property type="entry name" value="NPHP3-like_N"/>
</dbReference>
<evidence type="ECO:0000259" key="3">
    <source>
        <dbReference type="PROSITE" id="PS50837"/>
    </source>
</evidence>
<dbReference type="Pfam" id="PF12796">
    <property type="entry name" value="Ank_2"/>
    <property type="match status" value="2"/>
</dbReference>
<dbReference type="SUPFAM" id="SSF53167">
    <property type="entry name" value="Purine and uridine phosphorylases"/>
    <property type="match status" value="1"/>
</dbReference>
<dbReference type="Gene3D" id="3.40.50.300">
    <property type="entry name" value="P-loop containing nucleotide triphosphate hydrolases"/>
    <property type="match status" value="1"/>
</dbReference>
<evidence type="ECO:0000256" key="1">
    <source>
        <dbReference type="ARBA" id="ARBA00022737"/>
    </source>
</evidence>
<dbReference type="SMART" id="SM00248">
    <property type="entry name" value="ANK"/>
    <property type="match status" value="7"/>
</dbReference>
<feature type="domain" description="NACHT" evidence="3">
    <location>
        <begin position="417"/>
        <end position="554"/>
    </location>
</feature>
<dbReference type="PROSITE" id="PS50297">
    <property type="entry name" value="ANK_REP_REGION"/>
    <property type="match status" value="4"/>
</dbReference>
<dbReference type="PANTHER" id="PTHR46082">
    <property type="entry name" value="ATP/GTP-BINDING PROTEIN-RELATED"/>
    <property type="match status" value="1"/>
</dbReference>
<dbReference type="Proteomes" id="UP001175353">
    <property type="component" value="Unassembled WGS sequence"/>
</dbReference>
<dbReference type="InterPro" id="IPR007111">
    <property type="entry name" value="NACHT_NTPase"/>
</dbReference>
<feature type="repeat" description="ANK" evidence="2">
    <location>
        <begin position="954"/>
        <end position="982"/>
    </location>
</feature>
<organism evidence="4 5">
    <name type="scientific">Friedmanniomyces endolithicus</name>
    <dbReference type="NCBI Taxonomy" id="329885"/>
    <lineage>
        <taxon>Eukaryota</taxon>
        <taxon>Fungi</taxon>
        <taxon>Dikarya</taxon>
        <taxon>Ascomycota</taxon>
        <taxon>Pezizomycotina</taxon>
        <taxon>Dothideomycetes</taxon>
        <taxon>Dothideomycetidae</taxon>
        <taxon>Mycosphaerellales</taxon>
        <taxon>Teratosphaeriaceae</taxon>
        <taxon>Friedmanniomyces</taxon>
    </lineage>
</organism>
<dbReference type="InterPro" id="IPR002110">
    <property type="entry name" value="Ankyrin_rpt"/>
</dbReference>
<evidence type="ECO:0000256" key="2">
    <source>
        <dbReference type="PROSITE-ProRule" id="PRU00023"/>
    </source>
</evidence>
<protein>
    <recommendedName>
        <fullName evidence="3">NACHT domain-containing protein</fullName>
    </recommendedName>
</protein>
<keyword evidence="1" id="KW-0677">Repeat</keyword>
<reference evidence="4" key="1">
    <citation type="submission" date="2023-06" db="EMBL/GenBank/DDBJ databases">
        <title>Black Yeasts Isolated from many extreme environments.</title>
        <authorList>
            <person name="Coleine C."/>
            <person name="Stajich J.E."/>
            <person name="Selbmann L."/>
        </authorList>
    </citation>
    <scope>NUCLEOTIDE SEQUENCE</scope>
    <source>
        <strain evidence="4">CCFEE 5200</strain>
    </source>
</reference>
<keyword evidence="2" id="KW-0040">ANK repeat</keyword>
<dbReference type="SUPFAM" id="SSF52540">
    <property type="entry name" value="P-loop containing nucleoside triphosphate hydrolases"/>
    <property type="match status" value="1"/>
</dbReference>
<dbReference type="InterPro" id="IPR053137">
    <property type="entry name" value="NLR-like"/>
</dbReference>
<feature type="repeat" description="ANK" evidence="2">
    <location>
        <begin position="1049"/>
        <end position="1081"/>
    </location>
</feature>
<feature type="repeat" description="ANK" evidence="2">
    <location>
        <begin position="983"/>
        <end position="1015"/>
    </location>
</feature>
<dbReference type="InterPro" id="IPR036770">
    <property type="entry name" value="Ankyrin_rpt-contain_sf"/>
</dbReference>
<gene>
    <name evidence="4" type="ORF">LTR91_009280</name>
</gene>